<keyword evidence="2" id="KW-0813">Transport</keyword>
<keyword evidence="6 9" id="KW-0472">Membrane</keyword>
<keyword evidence="5" id="KW-0406">Ion transport</keyword>
<dbReference type="SMART" id="SM00100">
    <property type="entry name" value="cNMP"/>
    <property type="match status" value="1"/>
</dbReference>
<evidence type="ECO:0000256" key="8">
    <source>
        <dbReference type="ARBA" id="ARBA00023303"/>
    </source>
</evidence>
<comment type="caution">
    <text evidence="11">The sequence shown here is derived from an EMBL/GenBank/DDBJ whole genome shotgun (WGS) entry which is preliminary data.</text>
</comment>
<evidence type="ECO:0000256" key="4">
    <source>
        <dbReference type="ARBA" id="ARBA00022989"/>
    </source>
</evidence>
<dbReference type="PROSITE" id="PS50042">
    <property type="entry name" value="CNMP_BINDING_3"/>
    <property type="match status" value="1"/>
</dbReference>
<dbReference type="PANTHER" id="PTHR45638">
    <property type="entry name" value="CYCLIC NUCLEOTIDE-GATED CATION CHANNEL SUBUNIT A"/>
    <property type="match status" value="1"/>
</dbReference>
<comment type="subcellular location">
    <subcellularLocation>
        <location evidence="1">Membrane</location>
        <topology evidence="1">Multi-pass membrane protein</topology>
    </subcellularLocation>
</comment>
<dbReference type="GO" id="GO:0005221">
    <property type="term" value="F:intracellularly cyclic nucleotide-activated monoatomic cation channel activity"/>
    <property type="evidence" value="ECO:0007669"/>
    <property type="project" value="InterPro"/>
</dbReference>
<keyword evidence="12" id="KW-1185">Reference proteome</keyword>
<evidence type="ECO:0000313" key="12">
    <source>
        <dbReference type="Proteomes" id="UP000295244"/>
    </source>
</evidence>
<dbReference type="SUPFAM" id="SSF51206">
    <property type="entry name" value="cAMP-binding domain-like"/>
    <property type="match status" value="1"/>
</dbReference>
<evidence type="ECO:0000313" key="11">
    <source>
        <dbReference type="EMBL" id="TCJ19828.1"/>
    </source>
</evidence>
<feature type="transmembrane region" description="Helical" evidence="9">
    <location>
        <begin position="143"/>
        <end position="160"/>
    </location>
</feature>
<dbReference type="RefSeq" id="WP_132687984.1">
    <property type="nucleotide sequence ID" value="NZ_SKBU01000006.1"/>
</dbReference>
<dbReference type="PROSITE" id="PS00888">
    <property type="entry name" value="CNMP_BINDING_1"/>
    <property type="match status" value="1"/>
</dbReference>
<evidence type="ECO:0000256" key="6">
    <source>
        <dbReference type="ARBA" id="ARBA00023136"/>
    </source>
</evidence>
<protein>
    <submittedName>
        <fullName evidence="11">Cyclic nucleotide-binding domain-containing protein</fullName>
    </submittedName>
</protein>
<reference evidence="11 12" key="1">
    <citation type="submission" date="2019-03" db="EMBL/GenBank/DDBJ databases">
        <title>Whole genome sequence of a novel Rubrobacter taiwanensis strain, isolated from Yellowstone National Park.</title>
        <authorList>
            <person name="Freed S."/>
            <person name="Ramaley R.F."/>
            <person name="Kyndt J.A."/>
        </authorList>
    </citation>
    <scope>NUCLEOTIDE SEQUENCE [LARGE SCALE GENOMIC DNA]</scope>
    <source>
        <strain evidence="11 12">Yellowstone</strain>
    </source>
</reference>
<feature type="domain" description="Cyclic nucleotide-binding" evidence="10">
    <location>
        <begin position="293"/>
        <end position="396"/>
    </location>
</feature>
<dbReference type="PROSITE" id="PS00889">
    <property type="entry name" value="CNMP_BINDING_2"/>
    <property type="match status" value="1"/>
</dbReference>
<dbReference type="PRINTS" id="PR00103">
    <property type="entry name" value="CAMPKINASE"/>
</dbReference>
<evidence type="ECO:0000256" key="2">
    <source>
        <dbReference type="ARBA" id="ARBA00022448"/>
    </source>
</evidence>
<name>A0A4R1BQI9_9ACTN</name>
<dbReference type="OrthoDB" id="9798104at2"/>
<dbReference type="CDD" id="cd00038">
    <property type="entry name" value="CAP_ED"/>
    <property type="match status" value="1"/>
</dbReference>
<dbReference type="InterPro" id="IPR018490">
    <property type="entry name" value="cNMP-bd_dom_sf"/>
</dbReference>
<dbReference type="EMBL" id="SKBU01000006">
    <property type="protein sequence ID" value="TCJ19828.1"/>
    <property type="molecule type" value="Genomic_DNA"/>
</dbReference>
<gene>
    <name evidence="11" type="ORF">E0L93_02410</name>
</gene>
<keyword evidence="8" id="KW-0407">Ion channel</keyword>
<dbReference type="PANTHER" id="PTHR45638:SF11">
    <property type="entry name" value="CYCLIC NUCLEOTIDE-GATED CATION CHANNEL SUBUNIT A"/>
    <property type="match status" value="1"/>
</dbReference>
<dbReference type="GO" id="GO:0044877">
    <property type="term" value="F:protein-containing complex binding"/>
    <property type="evidence" value="ECO:0007669"/>
    <property type="project" value="TreeGrafter"/>
</dbReference>
<dbReference type="Proteomes" id="UP000295244">
    <property type="component" value="Unassembled WGS sequence"/>
</dbReference>
<dbReference type="InterPro" id="IPR018488">
    <property type="entry name" value="cNMP-bd_CS"/>
</dbReference>
<evidence type="ECO:0000256" key="1">
    <source>
        <dbReference type="ARBA" id="ARBA00004141"/>
    </source>
</evidence>
<keyword evidence="3 9" id="KW-0812">Transmembrane</keyword>
<dbReference type="InterPro" id="IPR000595">
    <property type="entry name" value="cNMP-bd_dom"/>
</dbReference>
<evidence type="ECO:0000256" key="5">
    <source>
        <dbReference type="ARBA" id="ARBA00023065"/>
    </source>
</evidence>
<dbReference type="GO" id="GO:0016020">
    <property type="term" value="C:membrane"/>
    <property type="evidence" value="ECO:0007669"/>
    <property type="project" value="UniProtKB-SubCell"/>
</dbReference>
<keyword evidence="7" id="KW-1071">Ligand-gated ion channel</keyword>
<dbReference type="Gene3D" id="2.60.120.10">
    <property type="entry name" value="Jelly Rolls"/>
    <property type="match status" value="1"/>
</dbReference>
<accession>A0A4R1BQI9</accession>
<evidence type="ECO:0000256" key="9">
    <source>
        <dbReference type="SAM" id="Phobius"/>
    </source>
</evidence>
<evidence type="ECO:0000256" key="7">
    <source>
        <dbReference type="ARBA" id="ARBA00023286"/>
    </source>
</evidence>
<sequence length="424" mass="46871">MGATLERFVSLRRVPMKAVLATALVSWALQAYAFATGQPFYLIVILAVIPWIPLALFEGLWKYQHYSWMAVFAVVTALQVLHMGEHFLQVTQLSVLNGTLACPPPSEGATFATRIVMPDAAGQPTDVVGPAACGVLGFLDFELVHLVWDTAVWLGALWLLTKFPRNAWLWVAMIFASIHEVEHLFLGYIYYVETAAIYTYPKQMWDLVRDGNILTAVPAGIEVVPATFYEAGGKTGILGRGGLVEVLLFGEGSQSFLLRPYLHFGYNSLVVIPTVIAFLVQARKVRDEYLAKALPTLTEEQMIQATPLLEREAFDAGEVIIRQGDIADKFYIITRGDVEVLREQPGGRELVITRLGPGQYFGEIGLLHGGKRTATVRAAGDVEVMSLDRNTFASLMDSSELSKAEVERLVRQRVRQLHAMKTGG</sequence>
<proteinExistence type="predicted"/>
<dbReference type="AlphaFoldDB" id="A0A4R1BQI9"/>
<feature type="transmembrane region" description="Helical" evidence="9">
    <location>
        <begin position="167"/>
        <end position="191"/>
    </location>
</feature>
<dbReference type="Pfam" id="PF00027">
    <property type="entry name" value="cNMP_binding"/>
    <property type="match status" value="1"/>
</dbReference>
<keyword evidence="4 9" id="KW-1133">Transmembrane helix</keyword>
<feature type="transmembrane region" description="Helical" evidence="9">
    <location>
        <begin position="261"/>
        <end position="280"/>
    </location>
</feature>
<evidence type="ECO:0000256" key="3">
    <source>
        <dbReference type="ARBA" id="ARBA00022692"/>
    </source>
</evidence>
<feature type="transmembrane region" description="Helical" evidence="9">
    <location>
        <begin position="68"/>
        <end position="88"/>
    </location>
</feature>
<dbReference type="InterPro" id="IPR014710">
    <property type="entry name" value="RmlC-like_jellyroll"/>
</dbReference>
<dbReference type="InterPro" id="IPR050866">
    <property type="entry name" value="CNG_cation_channel"/>
</dbReference>
<organism evidence="11 12">
    <name type="scientific">Rubrobacter taiwanensis</name>
    <dbReference type="NCBI Taxonomy" id="185139"/>
    <lineage>
        <taxon>Bacteria</taxon>
        <taxon>Bacillati</taxon>
        <taxon>Actinomycetota</taxon>
        <taxon>Rubrobacteria</taxon>
        <taxon>Rubrobacterales</taxon>
        <taxon>Rubrobacteraceae</taxon>
        <taxon>Rubrobacter</taxon>
    </lineage>
</organism>
<feature type="transmembrane region" description="Helical" evidence="9">
    <location>
        <begin position="43"/>
        <end position="61"/>
    </location>
</feature>
<evidence type="ECO:0000259" key="10">
    <source>
        <dbReference type="PROSITE" id="PS50042"/>
    </source>
</evidence>